<organism evidence="4 5">
    <name type="scientific">Lyngbya aestuarii BL J</name>
    <dbReference type="NCBI Taxonomy" id="1348334"/>
    <lineage>
        <taxon>Bacteria</taxon>
        <taxon>Bacillati</taxon>
        <taxon>Cyanobacteriota</taxon>
        <taxon>Cyanophyceae</taxon>
        <taxon>Oscillatoriophycideae</taxon>
        <taxon>Oscillatoriales</taxon>
        <taxon>Microcoleaceae</taxon>
        <taxon>Lyngbya</taxon>
    </lineage>
</organism>
<dbReference type="NCBIfam" id="TIGR00172">
    <property type="entry name" value="maf"/>
    <property type="match status" value="1"/>
</dbReference>
<gene>
    <name evidence="4" type="primary">maf</name>
    <name evidence="4" type="ORF">M595_0651</name>
</gene>
<dbReference type="EC" id="3.6.1.9" evidence="3"/>
<dbReference type="SUPFAM" id="SSF52972">
    <property type="entry name" value="ITPase-like"/>
    <property type="match status" value="1"/>
</dbReference>
<dbReference type="Gene3D" id="3.90.950.10">
    <property type="match status" value="1"/>
</dbReference>
<reference evidence="4 5" key="1">
    <citation type="journal article" date="2013" name="Front. Microbiol.">
        <title>Comparative genomic analyses of the cyanobacterium, Lyngbya aestuarii BL J, a powerful hydrogen producer.</title>
        <authorList>
            <person name="Kothari A."/>
            <person name="Vaughn M."/>
            <person name="Garcia-Pichel F."/>
        </authorList>
    </citation>
    <scope>NUCLEOTIDE SEQUENCE [LARGE SCALE GENOMIC DNA]</scope>
    <source>
        <strain evidence="4 5">BL J</strain>
    </source>
</reference>
<dbReference type="PANTHER" id="PTHR43213">
    <property type="entry name" value="BIFUNCTIONAL DTTP/UTP PYROPHOSPHATASE/METHYLTRANSFERASE PROTEIN-RELATED"/>
    <property type="match status" value="1"/>
</dbReference>
<evidence type="ECO:0000256" key="1">
    <source>
        <dbReference type="ARBA" id="ARBA00001968"/>
    </source>
</evidence>
<sequence length="228" mass="25085">MATENQITFILASASPARRRLLQNLGIPARVCPSGFDESQIQLNNPAELVKTLARCKAEAVANLLTTTLSDSIPHSNSALILGCDSVLEVDGEIYGKPENKTEAIARWKVMRSHYGRLFTGHALIDFGQQKTIVYSRVTTVYFAEVSDAEIEAYVATEEPLNCAGCFAIEGKGGVFIEKIEGCHTNVIGLSLPLLRKMLQELGHDVTQFWQAENSEKFYTSNGDPQFD</sequence>
<comment type="function">
    <text evidence="3">Nucleoside triphosphate pyrophosphatase. May have a dual role in cell division arrest and in preventing the incorporation of modified nucleotides into cellular nucleic acids.</text>
</comment>
<comment type="caution">
    <text evidence="4">The sequence shown here is derived from an EMBL/GenBank/DDBJ whole genome shotgun (WGS) entry which is preliminary data.</text>
</comment>
<evidence type="ECO:0000313" key="4">
    <source>
        <dbReference type="EMBL" id="ERT09340.1"/>
    </source>
</evidence>
<dbReference type="PIRSF" id="PIRSF006305">
    <property type="entry name" value="Maf"/>
    <property type="match status" value="1"/>
</dbReference>
<comment type="subcellular location">
    <subcellularLocation>
        <location evidence="3">Cytoplasm</location>
    </subcellularLocation>
</comment>
<name>U7QQE8_9CYAN</name>
<evidence type="ECO:0000256" key="3">
    <source>
        <dbReference type="HAMAP-Rule" id="MF_00528"/>
    </source>
</evidence>
<accession>U7QQE8</accession>
<keyword evidence="2 3" id="KW-0378">Hydrolase</keyword>
<dbReference type="Proteomes" id="UP000017127">
    <property type="component" value="Unassembled WGS sequence"/>
</dbReference>
<evidence type="ECO:0000256" key="2">
    <source>
        <dbReference type="ARBA" id="ARBA00022801"/>
    </source>
</evidence>
<dbReference type="CDD" id="cd00555">
    <property type="entry name" value="Maf"/>
    <property type="match status" value="1"/>
</dbReference>
<dbReference type="GO" id="GO:0009117">
    <property type="term" value="P:nucleotide metabolic process"/>
    <property type="evidence" value="ECO:0007669"/>
    <property type="project" value="UniProtKB-KW"/>
</dbReference>
<comment type="catalytic activity">
    <reaction evidence="3">
        <text>a ribonucleoside 5'-triphosphate + H2O = a ribonucleoside 5'-phosphate + diphosphate + H(+)</text>
        <dbReference type="Rhea" id="RHEA:23996"/>
        <dbReference type="ChEBI" id="CHEBI:15377"/>
        <dbReference type="ChEBI" id="CHEBI:15378"/>
        <dbReference type="ChEBI" id="CHEBI:33019"/>
        <dbReference type="ChEBI" id="CHEBI:58043"/>
        <dbReference type="ChEBI" id="CHEBI:61557"/>
        <dbReference type="EC" id="3.6.1.9"/>
    </reaction>
</comment>
<dbReference type="PATRIC" id="fig|1348334.3.peg.639"/>
<feature type="active site" description="Proton acceptor" evidence="3">
    <location>
        <position position="85"/>
    </location>
</feature>
<dbReference type="Pfam" id="PF02545">
    <property type="entry name" value="Maf"/>
    <property type="match status" value="1"/>
</dbReference>
<comment type="caution">
    <text evidence="3">Lacks conserved residue(s) required for the propagation of feature annotation.</text>
</comment>
<protein>
    <recommendedName>
        <fullName evidence="3">Nucleoside triphosphate pyrophosphatase</fullName>
        <ecNumber evidence="3">3.6.1.9</ecNumber>
    </recommendedName>
    <alternativeName>
        <fullName evidence="3">Nucleotide pyrophosphatase</fullName>
        <shortName evidence="3">Nucleotide PPase</shortName>
    </alternativeName>
</protein>
<comment type="catalytic activity">
    <reaction evidence="3">
        <text>a 2'-deoxyribonucleoside 5'-triphosphate + H2O = a 2'-deoxyribonucleoside 5'-phosphate + diphosphate + H(+)</text>
        <dbReference type="Rhea" id="RHEA:44644"/>
        <dbReference type="ChEBI" id="CHEBI:15377"/>
        <dbReference type="ChEBI" id="CHEBI:15378"/>
        <dbReference type="ChEBI" id="CHEBI:33019"/>
        <dbReference type="ChEBI" id="CHEBI:61560"/>
        <dbReference type="ChEBI" id="CHEBI:65317"/>
        <dbReference type="EC" id="3.6.1.9"/>
    </reaction>
</comment>
<proteinExistence type="inferred from homology"/>
<dbReference type="HAMAP" id="MF_00528">
    <property type="entry name" value="Maf"/>
    <property type="match status" value="1"/>
</dbReference>
<keyword evidence="3" id="KW-0963">Cytoplasm</keyword>
<dbReference type="OrthoDB" id="9807767at2"/>
<evidence type="ECO:0000313" key="5">
    <source>
        <dbReference type="Proteomes" id="UP000017127"/>
    </source>
</evidence>
<keyword evidence="5" id="KW-1185">Reference proteome</keyword>
<comment type="similarity">
    <text evidence="3">Belongs to the Maf family.</text>
</comment>
<keyword evidence="3" id="KW-0546">Nucleotide metabolism</keyword>
<dbReference type="AlphaFoldDB" id="U7QQE8"/>
<dbReference type="InterPro" id="IPR003697">
    <property type="entry name" value="Maf-like"/>
</dbReference>
<dbReference type="InterPro" id="IPR029001">
    <property type="entry name" value="ITPase-like_fam"/>
</dbReference>
<dbReference type="RefSeq" id="WP_023064567.1">
    <property type="nucleotide sequence ID" value="NZ_AUZM01000004.1"/>
</dbReference>
<comment type="cofactor">
    <cofactor evidence="1 3">
        <name>a divalent metal cation</name>
        <dbReference type="ChEBI" id="CHEBI:60240"/>
    </cofactor>
</comment>
<dbReference type="GO" id="GO:0047429">
    <property type="term" value="F:nucleoside triphosphate diphosphatase activity"/>
    <property type="evidence" value="ECO:0007669"/>
    <property type="project" value="UniProtKB-EC"/>
</dbReference>
<dbReference type="GO" id="GO:0005737">
    <property type="term" value="C:cytoplasm"/>
    <property type="evidence" value="ECO:0007669"/>
    <property type="project" value="UniProtKB-SubCell"/>
</dbReference>
<dbReference type="PANTHER" id="PTHR43213:SF5">
    <property type="entry name" value="BIFUNCTIONAL DTTP_UTP PYROPHOSPHATASE_METHYLTRANSFERASE PROTEIN-RELATED"/>
    <property type="match status" value="1"/>
</dbReference>
<dbReference type="EMBL" id="AUZM01000004">
    <property type="protein sequence ID" value="ERT09340.1"/>
    <property type="molecule type" value="Genomic_DNA"/>
</dbReference>